<evidence type="ECO:0000313" key="1">
    <source>
        <dbReference type="EMBL" id="TVU42717.1"/>
    </source>
</evidence>
<gene>
    <name evidence="1" type="ORF">EJB05_09138</name>
</gene>
<comment type="caution">
    <text evidence="1">The sequence shown here is derived from an EMBL/GenBank/DDBJ whole genome shotgun (WGS) entry which is preliminary data.</text>
</comment>
<dbReference type="Pfam" id="PF14299">
    <property type="entry name" value="PP2"/>
    <property type="match status" value="1"/>
</dbReference>
<dbReference type="InterPro" id="IPR025886">
    <property type="entry name" value="PP2-like"/>
</dbReference>
<dbReference type="PANTHER" id="PTHR32278:SF12">
    <property type="entry name" value="OS08G0150700 PROTEIN"/>
    <property type="match status" value="1"/>
</dbReference>
<reference evidence="1 2" key="1">
    <citation type="journal article" date="2019" name="Sci. Rep.">
        <title>A high-quality genome of Eragrostis curvula grass provides insights into Poaceae evolution and supports new strategies to enhance forage quality.</title>
        <authorList>
            <person name="Carballo J."/>
            <person name="Santos B.A.C.M."/>
            <person name="Zappacosta D."/>
            <person name="Garbus I."/>
            <person name="Selva J.P."/>
            <person name="Gallo C.A."/>
            <person name="Diaz A."/>
            <person name="Albertini E."/>
            <person name="Caccamo M."/>
            <person name="Echenique V."/>
        </authorList>
    </citation>
    <scope>NUCLEOTIDE SEQUENCE [LARGE SCALE GENOMIC DNA]</scope>
    <source>
        <strain evidence="2">cv. Victoria</strain>
        <tissue evidence="1">Leaf</tissue>
    </source>
</reference>
<keyword evidence="2" id="KW-1185">Reference proteome</keyword>
<accession>A0A5J9W446</accession>
<name>A0A5J9W446_9POAL</name>
<feature type="non-terminal residue" evidence="1">
    <location>
        <position position="1"/>
    </location>
</feature>
<sequence length="173" mass="18771">MDNDGCGICVDHASHFTIYRNLMFGEVAVLAHCTCLDIYARLPAAALTPTTNYAAYLVYGTAEDGSRGLSYPDQETAVIVGGHEVARHIVCLRPDDAEARKFRGSGAAVGGEAPRRPTARDDGWWEMEMGRLCSAKGEEEDEVVASFEVLGLYPKRGLSVEGVEFRPFLPANS</sequence>
<protein>
    <submittedName>
        <fullName evidence="1">Uncharacterized protein</fullName>
    </submittedName>
</protein>
<dbReference type="OrthoDB" id="1918565at2759"/>
<proteinExistence type="predicted"/>
<dbReference type="EMBL" id="RWGY01000005">
    <property type="protein sequence ID" value="TVU42717.1"/>
    <property type="molecule type" value="Genomic_DNA"/>
</dbReference>
<evidence type="ECO:0000313" key="2">
    <source>
        <dbReference type="Proteomes" id="UP000324897"/>
    </source>
</evidence>
<dbReference type="Proteomes" id="UP000324897">
    <property type="component" value="Unassembled WGS sequence"/>
</dbReference>
<dbReference type="Gramene" id="TVU42717">
    <property type="protein sequence ID" value="TVU42717"/>
    <property type="gene ID" value="EJB05_09138"/>
</dbReference>
<organism evidence="1 2">
    <name type="scientific">Eragrostis curvula</name>
    <name type="common">weeping love grass</name>
    <dbReference type="NCBI Taxonomy" id="38414"/>
    <lineage>
        <taxon>Eukaryota</taxon>
        <taxon>Viridiplantae</taxon>
        <taxon>Streptophyta</taxon>
        <taxon>Embryophyta</taxon>
        <taxon>Tracheophyta</taxon>
        <taxon>Spermatophyta</taxon>
        <taxon>Magnoliopsida</taxon>
        <taxon>Liliopsida</taxon>
        <taxon>Poales</taxon>
        <taxon>Poaceae</taxon>
        <taxon>PACMAD clade</taxon>
        <taxon>Chloridoideae</taxon>
        <taxon>Eragrostideae</taxon>
        <taxon>Eragrostidinae</taxon>
        <taxon>Eragrostis</taxon>
    </lineage>
</organism>
<dbReference type="AlphaFoldDB" id="A0A5J9W446"/>
<dbReference type="PANTHER" id="PTHR32278">
    <property type="entry name" value="F-BOX DOMAIN-CONTAINING PROTEIN"/>
    <property type="match status" value="1"/>
</dbReference>